<dbReference type="InterPro" id="IPR031893">
    <property type="entry name" value="Phage_tail_APC"/>
</dbReference>
<dbReference type="Proteomes" id="UP000032568">
    <property type="component" value="Chromosome"/>
</dbReference>
<accession>A0AAF0C6A6</accession>
<dbReference type="Gene3D" id="6.10.140.1310">
    <property type="match status" value="1"/>
</dbReference>
<name>A0AAF0C6A6_9GAMM</name>
<dbReference type="AlphaFoldDB" id="A0AAF0C6A6"/>
<reference evidence="2 3" key="2">
    <citation type="journal article" date="2022" name="Mar. Drugs">
        <title>Bioassay-Guided Fractionation Leads to the Detection of Cholic Acid Generated by the Rare Thalassomonas sp.</title>
        <authorList>
            <person name="Pheiffer F."/>
            <person name="Schneider Y.K."/>
            <person name="Hansen E.H."/>
            <person name="Andersen J.H."/>
            <person name="Isaksson J."/>
            <person name="Busche T."/>
            <person name="R C."/>
            <person name="Kalinowski J."/>
            <person name="Zyl L.V."/>
            <person name="Trindade M."/>
        </authorList>
    </citation>
    <scope>NUCLEOTIDE SEQUENCE [LARGE SCALE GENOMIC DNA]</scope>
    <source>
        <strain evidence="2 3">A5K-106</strain>
    </source>
</reference>
<evidence type="ECO:0000313" key="2">
    <source>
        <dbReference type="EMBL" id="WDE01830.1"/>
    </source>
</evidence>
<dbReference type="KEGG" id="tact:SG35_009690"/>
<reference evidence="2 3" key="1">
    <citation type="journal article" date="2015" name="Genome Announc.">
        <title>Draft Genome Sequences of Marine Isolates of Thalassomonas viridans and Thalassomonas actiniarum.</title>
        <authorList>
            <person name="Olonade I."/>
            <person name="van Zyl L.J."/>
            <person name="Trindade M."/>
        </authorList>
    </citation>
    <scope>NUCLEOTIDE SEQUENCE [LARGE SCALE GENOMIC DNA]</scope>
    <source>
        <strain evidence="2 3">A5K-106</strain>
    </source>
</reference>
<feature type="domain" description="Phage tail assembly chaperone-like" evidence="1">
    <location>
        <begin position="25"/>
        <end position="81"/>
    </location>
</feature>
<sequence length="82" mass="9447">MAFLSEILQEEINPDLIKLQCENFEQVRICREPLLAEADCLINKALDIGADTAEYRTYRQALRDITSVYNDAKTVIWPSKPM</sequence>
<evidence type="ECO:0000313" key="3">
    <source>
        <dbReference type="Proteomes" id="UP000032568"/>
    </source>
</evidence>
<organism evidence="2 3">
    <name type="scientific">Thalassomonas actiniarum</name>
    <dbReference type="NCBI Taxonomy" id="485447"/>
    <lineage>
        <taxon>Bacteria</taxon>
        <taxon>Pseudomonadati</taxon>
        <taxon>Pseudomonadota</taxon>
        <taxon>Gammaproteobacteria</taxon>
        <taxon>Alteromonadales</taxon>
        <taxon>Colwelliaceae</taxon>
        <taxon>Thalassomonas</taxon>
    </lineage>
</organism>
<keyword evidence="3" id="KW-1185">Reference proteome</keyword>
<proteinExistence type="predicted"/>
<gene>
    <name evidence="2" type="ORF">SG35_009690</name>
</gene>
<evidence type="ECO:0000259" key="1">
    <source>
        <dbReference type="Pfam" id="PF16778"/>
    </source>
</evidence>
<dbReference type="EMBL" id="CP059735">
    <property type="protein sequence ID" value="WDE01830.1"/>
    <property type="molecule type" value="Genomic_DNA"/>
</dbReference>
<protein>
    <recommendedName>
        <fullName evidence="1">Phage tail assembly chaperone-like domain-containing protein</fullName>
    </recommendedName>
</protein>
<dbReference type="Pfam" id="PF16778">
    <property type="entry name" value="Phage_tail_APC"/>
    <property type="match status" value="1"/>
</dbReference>